<dbReference type="PANTHER" id="PTHR43586:SF21">
    <property type="entry name" value="PYRIDOXAL PHOSPHATE (PLP)-DEPENDENT ASPARTATE AMINOTRANSFERASE SUPERFAMILY"/>
    <property type="match status" value="1"/>
</dbReference>
<protein>
    <recommendedName>
        <fullName evidence="1">Aminotransferase class V domain-containing protein</fullName>
    </recommendedName>
</protein>
<sequence length="228" mass="24232">MNDLTDIQTRFPALSDGWARFDGPAGTQVVDTAIDAMSDWQRSGRNANSHGAFPAAQACDDLVDETSEIMGELLSADPAGMTFGPSTTANMMALTRAVAVNLKSEDEIICTTLDHDANVAPWMLAARDSGSTIRMAEFDPSTGRLEAESVINLISSRTKWIAVTGSSNVIGSIPDVASITTAAHEVGAKVAVDGVHLTPHRKVEINEMGCDVYATSSYKWYGPHAGIM</sequence>
<dbReference type="PANTHER" id="PTHR43586">
    <property type="entry name" value="CYSTEINE DESULFURASE"/>
    <property type="match status" value="1"/>
</dbReference>
<dbReference type="SUPFAM" id="SSF53383">
    <property type="entry name" value="PLP-dependent transferases"/>
    <property type="match status" value="1"/>
</dbReference>
<reference evidence="2" key="1">
    <citation type="submission" date="2018-05" db="EMBL/GenBank/DDBJ databases">
        <authorList>
            <person name="Lanie J.A."/>
            <person name="Ng W.-L."/>
            <person name="Kazmierczak K.M."/>
            <person name="Andrzejewski T.M."/>
            <person name="Davidsen T.M."/>
            <person name="Wayne K.J."/>
            <person name="Tettelin H."/>
            <person name="Glass J.I."/>
            <person name="Rusch D."/>
            <person name="Podicherti R."/>
            <person name="Tsui H.-C.T."/>
            <person name="Winkler M.E."/>
        </authorList>
    </citation>
    <scope>NUCLEOTIDE SEQUENCE</scope>
</reference>
<evidence type="ECO:0000259" key="1">
    <source>
        <dbReference type="Pfam" id="PF00266"/>
    </source>
</evidence>
<dbReference type="Gene3D" id="3.40.640.10">
    <property type="entry name" value="Type I PLP-dependent aspartate aminotransferase-like (Major domain)"/>
    <property type="match status" value="1"/>
</dbReference>
<dbReference type="AlphaFoldDB" id="A0A382S8U1"/>
<dbReference type="InterPro" id="IPR000192">
    <property type="entry name" value="Aminotrans_V_dom"/>
</dbReference>
<accession>A0A382S8U1</accession>
<proteinExistence type="predicted"/>
<gene>
    <name evidence="2" type="ORF">METZ01_LOCUS358846</name>
</gene>
<dbReference type="EMBL" id="UINC01127099">
    <property type="protein sequence ID" value="SVD05992.1"/>
    <property type="molecule type" value="Genomic_DNA"/>
</dbReference>
<evidence type="ECO:0000313" key="2">
    <source>
        <dbReference type="EMBL" id="SVD05992.1"/>
    </source>
</evidence>
<dbReference type="Pfam" id="PF00266">
    <property type="entry name" value="Aminotran_5"/>
    <property type="match status" value="1"/>
</dbReference>
<organism evidence="2">
    <name type="scientific">marine metagenome</name>
    <dbReference type="NCBI Taxonomy" id="408172"/>
    <lineage>
        <taxon>unclassified sequences</taxon>
        <taxon>metagenomes</taxon>
        <taxon>ecological metagenomes</taxon>
    </lineage>
</organism>
<dbReference type="InterPro" id="IPR015424">
    <property type="entry name" value="PyrdxlP-dep_Trfase"/>
</dbReference>
<feature type="non-terminal residue" evidence="2">
    <location>
        <position position="228"/>
    </location>
</feature>
<dbReference type="InterPro" id="IPR015421">
    <property type="entry name" value="PyrdxlP-dep_Trfase_major"/>
</dbReference>
<name>A0A382S8U1_9ZZZZ</name>
<feature type="domain" description="Aminotransferase class V" evidence="1">
    <location>
        <begin position="21"/>
        <end position="224"/>
    </location>
</feature>